<dbReference type="AlphaFoldDB" id="A0AAD1X880"/>
<feature type="domain" description="Glycoside hydrolase family 20 catalytic" evidence="7">
    <location>
        <begin position="184"/>
        <end position="516"/>
    </location>
</feature>
<comment type="caution">
    <text evidence="8">The sequence shown here is derived from an EMBL/GenBank/DDBJ whole genome shotgun (WGS) entry which is preliminary data.</text>
</comment>
<dbReference type="Pfam" id="PF00728">
    <property type="entry name" value="Glyco_hydro_20"/>
    <property type="match status" value="1"/>
</dbReference>
<keyword evidence="9" id="KW-1185">Reference proteome</keyword>
<dbReference type="InterPro" id="IPR029018">
    <property type="entry name" value="Hex-like_dom2"/>
</dbReference>
<dbReference type="EC" id="3.2.1.52" evidence="3"/>
<dbReference type="GO" id="GO:0016020">
    <property type="term" value="C:membrane"/>
    <property type="evidence" value="ECO:0007669"/>
    <property type="project" value="TreeGrafter"/>
</dbReference>
<dbReference type="PANTHER" id="PTHR22600">
    <property type="entry name" value="BETA-HEXOSAMINIDASE"/>
    <property type="match status" value="1"/>
</dbReference>
<evidence type="ECO:0000259" key="7">
    <source>
        <dbReference type="Pfam" id="PF00728"/>
    </source>
</evidence>
<evidence type="ECO:0000256" key="5">
    <source>
        <dbReference type="PIRSR" id="PIRSR625705-1"/>
    </source>
</evidence>
<feature type="signal peptide" evidence="6">
    <location>
        <begin position="1"/>
        <end position="22"/>
    </location>
</feature>
<evidence type="ECO:0000256" key="2">
    <source>
        <dbReference type="ARBA" id="ARBA00006285"/>
    </source>
</evidence>
<dbReference type="Proteomes" id="UP001295684">
    <property type="component" value="Unassembled WGS sequence"/>
</dbReference>
<name>A0AAD1X880_EUPCR</name>
<dbReference type="PANTHER" id="PTHR22600:SF21">
    <property type="entry name" value="BETA-HEXOSAMINIDASE A"/>
    <property type="match status" value="1"/>
</dbReference>
<dbReference type="InterPro" id="IPR017853">
    <property type="entry name" value="GH"/>
</dbReference>
<dbReference type="PRINTS" id="PR00738">
    <property type="entry name" value="GLHYDRLASE20"/>
</dbReference>
<dbReference type="SUPFAM" id="SSF51445">
    <property type="entry name" value="(Trans)glycosidases"/>
    <property type="match status" value="1"/>
</dbReference>
<comment type="similarity">
    <text evidence="2">Belongs to the glycosyl hydrolase 20 family.</text>
</comment>
<proteinExistence type="inferred from homology"/>
<comment type="catalytic activity">
    <reaction evidence="1">
        <text>Hydrolysis of terminal non-reducing N-acetyl-D-hexosamine residues in N-acetyl-beta-D-hexosaminides.</text>
        <dbReference type="EC" id="3.2.1.52"/>
    </reaction>
</comment>
<organism evidence="8 9">
    <name type="scientific">Euplotes crassus</name>
    <dbReference type="NCBI Taxonomy" id="5936"/>
    <lineage>
        <taxon>Eukaryota</taxon>
        <taxon>Sar</taxon>
        <taxon>Alveolata</taxon>
        <taxon>Ciliophora</taxon>
        <taxon>Intramacronucleata</taxon>
        <taxon>Spirotrichea</taxon>
        <taxon>Hypotrichia</taxon>
        <taxon>Euplotida</taxon>
        <taxon>Euplotidae</taxon>
        <taxon>Moneuplotes</taxon>
    </lineage>
</organism>
<dbReference type="GO" id="GO:0030203">
    <property type="term" value="P:glycosaminoglycan metabolic process"/>
    <property type="evidence" value="ECO:0007669"/>
    <property type="project" value="TreeGrafter"/>
</dbReference>
<evidence type="ECO:0000313" key="8">
    <source>
        <dbReference type="EMBL" id="CAI2364529.1"/>
    </source>
</evidence>
<evidence type="ECO:0000313" key="9">
    <source>
        <dbReference type="Proteomes" id="UP001295684"/>
    </source>
</evidence>
<evidence type="ECO:0000256" key="4">
    <source>
        <dbReference type="ARBA" id="ARBA00022801"/>
    </source>
</evidence>
<dbReference type="EMBL" id="CAMPGE010005684">
    <property type="protein sequence ID" value="CAI2364529.1"/>
    <property type="molecule type" value="Genomic_DNA"/>
</dbReference>
<reference evidence="8" key="1">
    <citation type="submission" date="2023-07" db="EMBL/GenBank/DDBJ databases">
        <authorList>
            <consortium name="AG Swart"/>
            <person name="Singh M."/>
            <person name="Singh A."/>
            <person name="Seah K."/>
            <person name="Emmerich C."/>
        </authorList>
    </citation>
    <scope>NUCLEOTIDE SEQUENCE</scope>
    <source>
        <strain evidence="8">DP1</strain>
    </source>
</reference>
<dbReference type="InterPro" id="IPR025705">
    <property type="entry name" value="Beta_hexosaminidase_sua/sub"/>
</dbReference>
<dbReference type="GO" id="GO:0005975">
    <property type="term" value="P:carbohydrate metabolic process"/>
    <property type="evidence" value="ECO:0007669"/>
    <property type="project" value="InterPro"/>
</dbReference>
<feature type="chain" id="PRO_5042078925" description="beta-N-acetylhexosaminidase" evidence="6">
    <location>
        <begin position="23"/>
        <end position="561"/>
    </location>
</feature>
<sequence length="561" mass="64892">MKPCLVKILALLCLIFIAEISGEFKLQDPPPRTPYRSDNPKGPILAPVPRNMTFAKDDFEFQECNIKYHHDPILLEIIEIYNDVTYGKGHKERCSGTRRESLKVTINFAKLSSEYLPPKFNPEYEHYTLSADSHGNVNISAEYYPGVVRALDTLSQLIIQKTDENTEMFEMKYLPINITDYPEYGYRGVMIDTARDYFFPDTLKMAIDGMMLGRNNAFHWHFSEDDSIPMSSTSFPDLVNYTAFSKNEIYTVQDVKDIVRYAKIRGVKVIPEFEGPSHLHILGFYPEFEGLVGCFRNYTSTSGRHGGPPYAPVNPADERTYNFFTKYFSDLKDAFESDYWHLGGDEVSIGCVSVLKSTSKFLSEHNLQLNNLQDYYIGRERKVLHGFRPDVRAGYWWRGSNNKYGEGDILQYWGGGGSVKRAMDSHPTNYFIYSPSGTYYLDCGYVNQYFGGSWCGGIHSWRDIYNIDPRTLHNPDKKEFFMGGELPLWSEMNNEFNMPLKLFPRGGALSFRYWNPEVNLNEAQLMEMMVKYQNRLKMYDIPSSRVTNRYCEEHLHNCFGN</sequence>
<dbReference type="InterPro" id="IPR015883">
    <property type="entry name" value="Glyco_hydro_20_cat"/>
</dbReference>
<dbReference type="Gene3D" id="3.30.379.10">
    <property type="entry name" value="Chitobiase/beta-hexosaminidase domain 2-like"/>
    <property type="match status" value="1"/>
</dbReference>
<evidence type="ECO:0000256" key="6">
    <source>
        <dbReference type="SAM" id="SignalP"/>
    </source>
</evidence>
<evidence type="ECO:0000256" key="1">
    <source>
        <dbReference type="ARBA" id="ARBA00001231"/>
    </source>
</evidence>
<evidence type="ECO:0000256" key="3">
    <source>
        <dbReference type="ARBA" id="ARBA00012663"/>
    </source>
</evidence>
<dbReference type="Gene3D" id="3.20.20.80">
    <property type="entry name" value="Glycosidases"/>
    <property type="match status" value="1"/>
</dbReference>
<gene>
    <name evidence="8" type="ORF">ECRASSUSDP1_LOCUS5873</name>
</gene>
<keyword evidence="4" id="KW-0378">Hydrolase</keyword>
<keyword evidence="6" id="KW-0732">Signal</keyword>
<protein>
    <recommendedName>
        <fullName evidence="3">beta-N-acetylhexosaminidase</fullName>
        <ecNumber evidence="3">3.2.1.52</ecNumber>
    </recommendedName>
</protein>
<dbReference type="SUPFAM" id="SSF55545">
    <property type="entry name" value="beta-N-acetylhexosaminidase-like domain"/>
    <property type="match status" value="1"/>
</dbReference>
<dbReference type="GO" id="GO:0004563">
    <property type="term" value="F:beta-N-acetylhexosaminidase activity"/>
    <property type="evidence" value="ECO:0007669"/>
    <property type="project" value="UniProtKB-EC"/>
</dbReference>
<feature type="active site" description="Proton donor" evidence="5">
    <location>
        <position position="346"/>
    </location>
</feature>
<accession>A0AAD1X880</accession>